<dbReference type="InterPro" id="IPR038765">
    <property type="entry name" value="Papain-like_cys_pep_sf"/>
</dbReference>
<dbReference type="Proteomes" id="UP000297447">
    <property type="component" value="Unassembled WGS sequence"/>
</dbReference>
<dbReference type="InterPro" id="IPR007921">
    <property type="entry name" value="CHAP_dom"/>
</dbReference>
<dbReference type="Gene3D" id="3.90.1720.10">
    <property type="entry name" value="endopeptidase domain like (from Nostoc punctiforme)"/>
    <property type="match status" value="1"/>
</dbReference>
<gene>
    <name evidence="4" type="ORF">E3T55_13955</name>
</gene>
<keyword evidence="2" id="KW-0812">Transmembrane</keyword>
<feature type="compositionally biased region" description="Low complexity" evidence="1">
    <location>
        <begin position="63"/>
        <end position="76"/>
    </location>
</feature>
<reference evidence="4 5" key="1">
    <citation type="submission" date="2019-03" db="EMBL/GenBank/DDBJ databases">
        <title>Genomics of glacier-inhabiting Cryobacterium strains.</title>
        <authorList>
            <person name="Liu Q."/>
            <person name="Xin Y.-H."/>
        </authorList>
    </citation>
    <scope>NUCLEOTIDE SEQUENCE [LARGE SCALE GENOMIC DNA]</scope>
    <source>
        <strain evidence="4 5">Hh14</strain>
    </source>
</reference>
<protein>
    <submittedName>
        <fullName evidence="4">CHAP domain-containing protein</fullName>
    </submittedName>
</protein>
<feature type="domain" description="Peptidase C51" evidence="3">
    <location>
        <begin position="193"/>
        <end position="322"/>
    </location>
</feature>
<dbReference type="PROSITE" id="PS50911">
    <property type="entry name" value="CHAP"/>
    <property type="match status" value="1"/>
</dbReference>
<comment type="caution">
    <text evidence="4">The sequence shown here is derived from an EMBL/GenBank/DDBJ whole genome shotgun (WGS) entry which is preliminary data.</text>
</comment>
<proteinExistence type="predicted"/>
<evidence type="ECO:0000256" key="2">
    <source>
        <dbReference type="SAM" id="Phobius"/>
    </source>
</evidence>
<evidence type="ECO:0000256" key="1">
    <source>
        <dbReference type="SAM" id="MobiDB-lite"/>
    </source>
</evidence>
<evidence type="ECO:0000259" key="3">
    <source>
        <dbReference type="PROSITE" id="PS50911"/>
    </source>
</evidence>
<dbReference type="Pfam" id="PF05257">
    <property type="entry name" value="CHAP"/>
    <property type="match status" value="1"/>
</dbReference>
<accession>A0A4R8ZXI0</accession>
<keyword evidence="2" id="KW-0472">Membrane</keyword>
<feature type="region of interest" description="Disordered" evidence="1">
    <location>
        <begin position="59"/>
        <end position="84"/>
    </location>
</feature>
<dbReference type="AlphaFoldDB" id="A0A4R8ZXI0"/>
<keyword evidence="5" id="KW-1185">Reference proteome</keyword>
<organism evidence="4 5">
    <name type="scientific">Cryobacterium frigoriphilum</name>
    <dbReference type="NCBI Taxonomy" id="1259150"/>
    <lineage>
        <taxon>Bacteria</taxon>
        <taxon>Bacillati</taxon>
        <taxon>Actinomycetota</taxon>
        <taxon>Actinomycetes</taxon>
        <taxon>Micrococcales</taxon>
        <taxon>Microbacteriaceae</taxon>
        <taxon>Cryobacterium</taxon>
    </lineage>
</organism>
<dbReference type="OrthoDB" id="5496837at2"/>
<evidence type="ECO:0000313" key="4">
    <source>
        <dbReference type="EMBL" id="TFD48372.1"/>
    </source>
</evidence>
<dbReference type="EMBL" id="SOHE01000056">
    <property type="protein sequence ID" value="TFD48372.1"/>
    <property type="molecule type" value="Genomic_DNA"/>
</dbReference>
<keyword evidence="2" id="KW-1133">Transmembrane helix</keyword>
<sequence length="325" mass="34413">MCRTTRIRPSQRIAVSNSEPVGTAPVPAAATELPSRRALRAARDANTAGTAVPTVVRAHSRHAAAPPVNPPAAHANQTARTITTQVPRRSPLTVVVAFLAIPGLLLTLALPAYAYAPGSSGTQDLALGEVQGLAIPAASVSISLNRDGYTATTAEDIAAQTEADRQAADRERSAEAARASSAQYASSGIRVENDDYPWPDGAADGATLSPQGYYFRECVDFVAWRLNRDAGASATDLRWTWQNLTPGAGSARSWSSAWSSQGRVTSDTPVVGAVAWFTYNHVAYVQSVPGDGTVVLEEYNWMGSHAYHTRVVPIGDVALYLYPPS</sequence>
<feature type="transmembrane region" description="Helical" evidence="2">
    <location>
        <begin position="92"/>
        <end position="116"/>
    </location>
</feature>
<evidence type="ECO:0000313" key="5">
    <source>
        <dbReference type="Proteomes" id="UP000297447"/>
    </source>
</evidence>
<name>A0A4R8ZXI0_9MICO</name>
<dbReference type="SUPFAM" id="SSF54001">
    <property type="entry name" value="Cysteine proteinases"/>
    <property type="match status" value="1"/>
</dbReference>